<organism evidence="1 2">
    <name type="scientific">Mycena albidolilacea</name>
    <dbReference type="NCBI Taxonomy" id="1033008"/>
    <lineage>
        <taxon>Eukaryota</taxon>
        <taxon>Fungi</taxon>
        <taxon>Dikarya</taxon>
        <taxon>Basidiomycota</taxon>
        <taxon>Agaricomycotina</taxon>
        <taxon>Agaricomycetes</taxon>
        <taxon>Agaricomycetidae</taxon>
        <taxon>Agaricales</taxon>
        <taxon>Marasmiineae</taxon>
        <taxon>Mycenaceae</taxon>
        <taxon>Mycena</taxon>
    </lineage>
</organism>
<evidence type="ECO:0000313" key="1">
    <source>
        <dbReference type="EMBL" id="KAJ7348432.1"/>
    </source>
</evidence>
<sequence>MFTVQCHWITVGGLSICDGLHLCRSEAKACLVYQKLGDPLTEEERKISEDFVVTCQRLAMSSNRDPLRQPYASEIELAAVLTRVTQSVPLMARLSMEGRWNDTMEVVEDARRNLSLLDLVHCIGRIVEDEVNPELSSQEVVARNYTRQWVAANN</sequence>
<accession>A0AAD7ERS7</accession>
<reference evidence="1" key="1">
    <citation type="submission" date="2023-03" db="EMBL/GenBank/DDBJ databases">
        <title>Massive genome expansion in bonnet fungi (Mycena s.s.) driven by repeated elements and novel gene families across ecological guilds.</title>
        <authorList>
            <consortium name="Lawrence Berkeley National Laboratory"/>
            <person name="Harder C.B."/>
            <person name="Miyauchi S."/>
            <person name="Viragh M."/>
            <person name="Kuo A."/>
            <person name="Thoen E."/>
            <person name="Andreopoulos B."/>
            <person name="Lu D."/>
            <person name="Skrede I."/>
            <person name="Drula E."/>
            <person name="Henrissat B."/>
            <person name="Morin E."/>
            <person name="Kohler A."/>
            <person name="Barry K."/>
            <person name="LaButti K."/>
            <person name="Morin E."/>
            <person name="Salamov A."/>
            <person name="Lipzen A."/>
            <person name="Mereny Z."/>
            <person name="Hegedus B."/>
            <person name="Baldrian P."/>
            <person name="Stursova M."/>
            <person name="Weitz H."/>
            <person name="Taylor A."/>
            <person name="Grigoriev I.V."/>
            <person name="Nagy L.G."/>
            <person name="Martin F."/>
            <person name="Kauserud H."/>
        </authorList>
    </citation>
    <scope>NUCLEOTIDE SEQUENCE</scope>
    <source>
        <strain evidence="1">CBHHK002</strain>
    </source>
</reference>
<dbReference type="Proteomes" id="UP001218218">
    <property type="component" value="Unassembled WGS sequence"/>
</dbReference>
<gene>
    <name evidence="1" type="ORF">DFH08DRAFT_808171</name>
</gene>
<evidence type="ECO:0000313" key="2">
    <source>
        <dbReference type="Proteomes" id="UP001218218"/>
    </source>
</evidence>
<protein>
    <submittedName>
        <fullName evidence="1">Uncharacterized protein</fullName>
    </submittedName>
</protein>
<dbReference type="AlphaFoldDB" id="A0AAD7ERS7"/>
<keyword evidence="2" id="KW-1185">Reference proteome</keyword>
<proteinExistence type="predicted"/>
<name>A0AAD7ERS7_9AGAR</name>
<comment type="caution">
    <text evidence="1">The sequence shown here is derived from an EMBL/GenBank/DDBJ whole genome shotgun (WGS) entry which is preliminary data.</text>
</comment>
<dbReference type="EMBL" id="JARIHO010000017">
    <property type="protein sequence ID" value="KAJ7348432.1"/>
    <property type="molecule type" value="Genomic_DNA"/>
</dbReference>